<dbReference type="CDD" id="cd11349">
    <property type="entry name" value="AmyAc_3"/>
    <property type="match status" value="1"/>
</dbReference>
<feature type="domain" description="Glycosyl hydrolase family 13 catalytic" evidence="1">
    <location>
        <begin position="45"/>
        <end position="515"/>
    </location>
</feature>
<evidence type="ECO:0000259" key="1">
    <source>
        <dbReference type="SMART" id="SM00642"/>
    </source>
</evidence>
<dbReference type="PROSITE" id="PS51257">
    <property type="entry name" value="PROKAR_LIPOPROTEIN"/>
    <property type="match status" value="1"/>
</dbReference>
<dbReference type="InterPro" id="IPR017853">
    <property type="entry name" value="GH"/>
</dbReference>
<keyword evidence="2" id="KW-0326">Glycosidase</keyword>
<keyword evidence="2" id="KW-0378">Hydrolase</keyword>
<dbReference type="OrthoDB" id="9805159at2"/>
<evidence type="ECO:0000313" key="2">
    <source>
        <dbReference type="EMBL" id="RAR46910.1"/>
    </source>
</evidence>
<dbReference type="Gene3D" id="3.20.20.80">
    <property type="entry name" value="Glycosidases"/>
    <property type="match status" value="2"/>
</dbReference>
<dbReference type="PANTHER" id="PTHR10357:SF205">
    <property type="entry name" value="O-GLYCOSYL HYDROLASE FAMILY 13"/>
    <property type="match status" value="1"/>
</dbReference>
<protein>
    <submittedName>
        <fullName evidence="2">Glycosidase</fullName>
    </submittedName>
</protein>
<gene>
    <name evidence="2" type="ORF">B0I10_11326</name>
</gene>
<dbReference type="PANTHER" id="PTHR10357">
    <property type="entry name" value="ALPHA-AMYLASE FAMILY MEMBER"/>
    <property type="match status" value="1"/>
</dbReference>
<proteinExistence type="predicted"/>
<organism evidence="2 3">
    <name type="scientific">Flavobacterium lacus</name>
    <dbReference type="NCBI Taxonomy" id="1353778"/>
    <lineage>
        <taxon>Bacteria</taxon>
        <taxon>Pseudomonadati</taxon>
        <taxon>Bacteroidota</taxon>
        <taxon>Flavobacteriia</taxon>
        <taxon>Flavobacteriales</taxon>
        <taxon>Flavobacteriaceae</taxon>
        <taxon>Flavobacterium</taxon>
    </lineage>
</organism>
<dbReference type="GO" id="GO:0004556">
    <property type="term" value="F:alpha-amylase activity"/>
    <property type="evidence" value="ECO:0007669"/>
    <property type="project" value="TreeGrafter"/>
</dbReference>
<evidence type="ECO:0000313" key="3">
    <source>
        <dbReference type="Proteomes" id="UP000249518"/>
    </source>
</evidence>
<sequence length="625" mass="71226">MLKKSAVALSTIVLFSTLSCEQKNMKAQTETVTESNSEHKIVVYQVFTRLFGNSNTTNKPWGTIEENGVGKFNDFTDKALQEIKDLGVTHIWYTGVPHHALINDYTKYDISNDDPDVVKGRAGSPYAVKDYYNVNPDLAVDPAKRLEEFEALIERTHKNGLKVVIDIVPNHIARKYEGKTNPKGVKDFGADDDKTLEYKRNNNFYYIPNSKFEVPTDANYKPLGGEKHPLADGKFEEVPAKWTGNGSRLAKPDINDWYETVKINYGVKPDGSKDFPTLPEGFDKKDYKAHADFWKGKDVPDSWKKFKDITQYWIDKGVDGFRYDMAEMVPVEFWSYMNSSIKMKNPNAFLLAEVYNPGEYRNYIHLGKMDYLYDKVQVYDTLKNIVQGRGLPKNISGIREDLKDIEHHMLHFLDNHDEQRLASPQFAGDAKKGKPLMVVSATISSSPTMIYFGQEVGEPGAFDAGFGKNSRTSIFDYVGVPHHQRWMNDGKFDGGQLKPDEKELRDFYKRLLNFTLKSSALMGEFVQIQDANLNAGSNYDFGLYSYVRWSDDEKLVIVTNFNQNTPVECDVMIPADVVKKMNLKDGKYKLKDQLYGKSSTELIIENGVGKFKLKIGVNESFIYKI</sequence>
<reference evidence="2 3" key="1">
    <citation type="submission" date="2018-06" db="EMBL/GenBank/DDBJ databases">
        <title>Genomic Encyclopedia of Type Strains, Phase III (KMG-III): the genomes of soil and plant-associated and newly described type strains.</title>
        <authorList>
            <person name="Whitman W."/>
        </authorList>
    </citation>
    <scope>NUCLEOTIDE SEQUENCE [LARGE SCALE GENOMIC DNA]</scope>
    <source>
        <strain evidence="2 3">CGMCC 1.12504</strain>
    </source>
</reference>
<comment type="caution">
    <text evidence="2">The sequence shown here is derived from an EMBL/GenBank/DDBJ whole genome shotgun (WGS) entry which is preliminary data.</text>
</comment>
<dbReference type="AlphaFoldDB" id="A0A328WL08"/>
<accession>A0A328WL08</accession>
<dbReference type="Proteomes" id="UP000249518">
    <property type="component" value="Unassembled WGS sequence"/>
</dbReference>
<dbReference type="InterPro" id="IPR006047">
    <property type="entry name" value="GH13_cat_dom"/>
</dbReference>
<name>A0A328WL08_9FLAO</name>
<dbReference type="SMART" id="SM00642">
    <property type="entry name" value="Aamy"/>
    <property type="match status" value="1"/>
</dbReference>
<dbReference type="SUPFAM" id="SSF51445">
    <property type="entry name" value="(Trans)glycosidases"/>
    <property type="match status" value="1"/>
</dbReference>
<dbReference type="Pfam" id="PF00128">
    <property type="entry name" value="Alpha-amylase"/>
    <property type="match status" value="2"/>
</dbReference>
<dbReference type="EMBL" id="QLSV01000013">
    <property type="protein sequence ID" value="RAR46910.1"/>
    <property type="molecule type" value="Genomic_DNA"/>
</dbReference>
<dbReference type="RefSeq" id="WP_112086826.1">
    <property type="nucleotide sequence ID" value="NZ_QLSV01000013.1"/>
</dbReference>
<dbReference type="GO" id="GO:0009313">
    <property type="term" value="P:oligosaccharide catabolic process"/>
    <property type="evidence" value="ECO:0007669"/>
    <property type="project" value="TreeGrafter"/>
</dbReference>
<keyword evidence="3" id="KW-1185">Reference proteome</keyword>